<gene>
    <name evidence="14" type="ORF">ATO8_14872</name>
</gene>
<evidence type="ECO:0000256" key="4">
    <source>
        <dbReference type="ARBA" id="ARBA00022692"/>
    </source>
</evidence>
<dbReference type="Gene3D" id="1.10.287.1260">
    <property type="match status" value="1"/>
</dbReference>
<dbReference type="Pfam" id="PF00924">
    <property type="entry name" value="MS_channel_2nd"/>
    <property type="match status" value="1"/>
</dbReference>
<feature type="compositionally biased region" description="Low complexity" evidence="7">
    <location>
        <begin position="805"/>
        <end position="816"/>
    </location>
</feature>
<name>W4HGY8_9RHOB</name>
<evidence type="ECO:0000256" key="6">
    <source>
        <dbReference type="ARBA" id="ARBA00023136"/>
    </source>
</evidence>
<feature type="compositionally biased region" description="Basic and acidic residues" evidence="7">
    <location>
        <begin position="788"/>
        <end position="803"/>
    </location>
</feature>
<dbReference type="Pfam" id="PF21082">
    <property type="entry name" value="MS_channel_3rd"/>
    <property type="match status" value="1"/>
</dbReference>
<keyword evidence="9" id="KW-0732">Signal</keyword>
<feature type="domain" description="Moderate conductance mechanosensitive channel YbiO-like transmembrane helix 1" evidence="13">
    <location>
        <begin position="430"/>
        <end position="508"/>
    </location>
</feature>
<feature type="transmembrane region" description="Helical" evidence="8">
    <location>
        <begin position="517"/>
        <end position="538"/>
    </location>
</feature>
<dbReference type="Gene3D" id="3.30.70.100">
    <property type="match status" value="1"/>
</dbReference>
<feature type="region of interest" description="Disordered" evidence="7">
    <location>
        <begin position="40"/>
        <end position="65"/>
    </location>
</feature>
<dbReference type="Proteomes" id="UP000019063">
    <property type="component" value="Unassembled WGS sequence"/>
</dbReference>
<dbReference type="EMBL" id="AQQW01000009">
    <property type="protein sequence ID" value="ETW11959.1"/>
    <property type="molecule type" value="Genomic_DNA"/>
</dbReference>
<feature type="domain" description="Mechanosensitive ion channel MscS C-terminal" evidence="11">
    <location>
        <begin position="680"/>
        <end position="766"/>
    </location>
</feature>
<evidence type="ECO:0000256" key="7">
    <source>
        <dbReference type="SAM" id="MobiDB-lite"/>
    </source>
</evidence>
<dbReference type="PATRIC" id="fig|1317118.6.peg.3060"/>
<dbReference type="PANTHER" id="PTHR30460">
    <property type="entry name" value="MODERATE CONDUCTANCE MECHANOSENSITIVE CHANNEL YBIO"/>
    <property type="match status" value="1"/>
</dbReference>
<dbReference type="InterPro" id="IPR006685">
    <property type="entry name" value="MscS_channel_2nd"/>
</dbReference>
<dbReference type="Gene3D" id="2.30.30.60">
    <property type="match status" value="1"/>
</dbReference>
<dbReference type="Pfam" id="PF21088">
    <property type="entry name" value="MS_channel_1st"/>
    <property type="match status" value="1"/>
</dbReference>
<evidence type="ECO:0000256" key="5">
    <source>
        <dbReference type="ARBA" id="ARBA00022989"/>
    </source>
</evidence>
<dbReference type="eggNOG" id="COG0668">
    <property type="taxonomic scope" value="Bacteria"/>
</dbReference>
<feature type="transmembrane region" description="Helical" evidence="8">
    <location>
        <begin position="482"/>
        <end position="505"/>
    </location>
</feature>
<feature type="transmembrane region" description="Helical" evidence="8">
    <location>
        <begin position="589"/>
        <end position="607"/>
    </location>
</feature>
<feature type="domain" description="Mechanosensitive ion channel MscS" evidence="10">
    <location>
        <begin position="610"/>
        <end position="673"/>
    </location>
</feature>
<dbReference type="InterPro" id="IPR011066">
    <property type="entry name" value="MscS_channel_C_sf"/>
</dbReference>
<evidence type="ECO:0000259" key="13">
    <source>
        <dbReference type="Pfam" id="PF25392"/>
    </source>
</evidence>
<dbReference type="SUPFAM" id="SSF82861">
    <property type="entry name" value="Mechanosensitive channel protein MscS (YggB), transmembrane region"/>
    <property type="match status" value="1"/>
</dbReference>
<evidence type="ECO:0000256" key="1">
    <source>
        <dbReference type="ARBA" id="ARBA00004651"/>
    </source>
</evidence>
<evidence type="ECO:0000259" key="11">
    <source>
        <dbReference type="Pfam" id="PF21082"/>
    </source>
</evidence>
<keyword evidence="6 8" id="KW-0472">Membrane</keyword>
<dbReference type="GO" id="GO:0005886">
    <property type="term" value="C:plasma membrane"/>
    <property type="evidence" value="ECO:0007669"/>
    <property type="project" value="UniProtKB-SubCell"/>
</dbReference>
<evidence type="ECO:0000256" key="2">
    <source>
        <dbReference type="ARBA" id="ARBA00008017"/>
    </source>
</evidence>
<dbReference type="SUPFAM" id="SSF50182">
    <property type="entry name" value="Sm-like ribonucleoproteins"/>
    <property type="match status" value="1"/>
</dbReference>
<feature type="region of interest" description="Disordered" evidence="7">
    <location>
        <begin position="788"/>
        <end position="834"/>
    </location>
</feature>
<dbReference type="InterPro" id="IPR057485">
    <property type="entry name" value="YbiO-like_TM1"/>
</dbReference>
<dbReference type="GO" id="GO:0008381">
    <property type="term" value="F:mechanosensitive monoatomic ion channel activity"/>
    <property type="evidence" value="ECO:0007669"/>
    <property type="project" value="InterPro"/>
</dbReference>
<comment type="similarity">
    <text evidence="2">Belongs to the MscS (TC 1.A.23) family.</text>
</comment>
<dbReference type="STRING" id="1379903.ATO8_14872"/>
<proteinExistence type="inferred from homology"/>
<dbReference type="RefSeq" id="WP_081749813.1">
    <property type="nucleotide sequence ID" value="NZ_AQQW01000009.1"/>
</dbReference>
<evidence type="ECO:0000256" key="3">
    <source>
        <dbReference type="ARBA" id="ARBA00022475"/>
    </source>
</evidence>
<keyword evidence="5 8" id="KW-1133">Transmembrane helix</keyword>
<keyword evidence="4 8" id="KW-0812">Transmembrane</keyword>
<dbReference type="SUPFAM" id="SSF82689">
    <property type="entry name" value="Mechanosensitive channel protein MscS (YggB), C-terminal domain"/>
    <property type="match status" value="1"/>
</dbReference>
<feature type="compositionally biased region" description="Gly residues" evidence="7">
    <location>
        <begin position="102"/>
        <end position="117"/>
    </location>
</feature>
<evidence type="ECO:0000313" key="15">
    <source>
        <dbReference type="Proteomes" id="UP000019063"/>
    </source>
</evidence>
<dbReference type="InterPro" id="IPR045276">
    <property type="entry name" value="YbiO_bact"/>
</dbReference>
<feature type="transmembrane region" description="Helical" evidence="8">
    <location>
        <begin position="301"/>
        <end position="323"/>
    </location>
</feature>
<dbReference type="InterPro" id="IPR049278">
    <property type="entry name" value="MS_channel_C"/>
</dbReference>
<dbReference type="PANTHER" id="PTHR30460:SF0">
    <property type="entry name" value="MODERATE CONDUCTANCE MECHANOSENSITIVE CHANNEL YBIO"/>
    <property type="match status" value="1"/>
</dbReference>
<dbReference type="InterPro" id="IPR049142">
    <property type="entry name" value="MS_channel_1st"/>
</dbReference>
<feature type="compositionally biased region" description="Low complexity" evidence="7">
    <location>
        <begin position="824"/>
        <end position="834"/>
    </location>
</feature>
<feature type="chain" id="PRO_5004843240" evidence="9">
    <location>
        <begin position="36"/>
        <end position="834"/>
    </location>
</feature>
<evidence type="ECO:0000313" key="14">
    <source>
        <dbReference type="EMBL" id="ETW11959.1"/>
    </source>
</evidence>
<comment type="subcellular location">
    <subcellularLocation>
        <location evidence="1">Cell membrane</location>
        <topology evidence="1">Multi-pass membrane protein</topology>
    </subcellularLocation>
</comment>
<feature type="transmembrane region" description="Helical" evidence="8">
    <location>
        <begin position="179"/>
        <end position="201"/>
    </location>
</feature>
<feature type="transmembrane region" description="Helical" evidence="8">
    <location>
        <begin position="397"/>
        <end position="417"/>
    </location>
</feature>
<keyword evidence="3" id="KW-1003">Cell membrane</keyword>
<feature type="transmembrane region" description="Helical" evidence="8">
    <location>
        <begin position="262"/>
        <end position="281"/>
    </location>
</feature>
<evidence type="ECO:0000259" key="12">
    <source>
        <dbReference type="Pfam" id="PF21088"/>
    </source>
</evidence>
<evidence type="ECO:0000256" key="9">
    <source>
        <dbReference type="SAM" id="SignalP"/>
    </source>
</evidence>
<dbReference type="Pfam" id="PF25392">
    <property type="entry name" value="MS_channel_TM1"/>
    <property type="match status" value="1"/>
</dbReference>
<evidence type="ECO:0000256" key="8">
    <source>
        <dbReference type="SAM" id="Phobius"/>
    </source>
</evidence>
<dbReference type="InterPro" id="IPR011014">
    <property type="entry name" value="MscS_channel_TM-2"/>
</dbReference>
<feature type="transmembrane region" description="Helical" evidence="8">
    <location>
        <begin position="329"/>
        <end position="352"/>
    </location>
</feature>
<protein>
    <submittedName>
        <fullName evidence="14">Mechanosensitive ion channel MscS</fullName>
    </submittedName>
</protein>
<feature type="transmembrane region" description="Helical" evidence="8">
    <location>
        <begin position="221"/>
        <end position="250"/>
    </location>
</feature>
<dbReference type="InterPro" id="IPR023408">
    <property type="entry name" value="MscS_beta-dom_sf"/>
</dbReference>
<feature type="signal peptide" evidence="9">
    <location>
        <begin position="1"/>
        <end position="35"/>
    </location>
</feature>
<evidence type="ECO:0000259" key="10">
    <source>
        <dbReference type="Pfam" id="PF00924"/>
    </source>
</evidence>
<organism evidence="14 15">
    <name type="scientific">Roseivivax marinus</name>
    <dbReference type="NCBI Taxonomy" id="1379903"/>
    <lineage>
        <taxon>Bacteria</taxon>
        <taxon>Pseudomonadati</taxon>
        <taxon>Pseudomonadota</taxon>
        <taxon>Alphaproteobacteria</taxon>
        <taxon>Rhodobacterales</taxon>
        <taxon>Roseobacteraceae</taxon>
        <taxon>Roseivivax</taxon>
    </lineage>
</organism>
<comment type="caution">
    <text evidence="14">The sequence shown here is derived from an EMBL/GenBank/DDBJ whole genome shotgun (WGS) entry which is preliminary data.</text>
</comment>
<dbReference type="AlphaFoldDB" id="W4HGY8"/>
<feature type="transmembrane region" description="Helical" evidence="8">
    <location>
        <begin position="423"/>
        <end position="448"/>
    </location>
</feature>
<feature type="transmembrane region" description="Helical" evidence="8">
    <location>
        <begin position="559"/>
        <end position="583"/>
    </location>
</feature>
<dbReference type="InterPro" id="IPR010920">
    <property type="entry name" value="LSM_dom_sf"/>
</dbReference>
<reference evidence="14 15" key="1">
    <citation type="journal article" date="2014" name="Antonie Van Leeuwenhoek">
        <title>Roseivivax atlanticus sp. nov., isolated from surface seawater of the Atlantic Ocean.</title>
        <authorList>
            <person name="Li G."/>
            <person name="Lai Q."/>
            <person name="Liu X."/>
            <person name="Sun F."/>
            <person name="Shao Z."/>
        </authorList>
    </citation>
    <scope>NUCLEOTIDE SEQUENCE [LARGE SCALE GENOMIC DNA]</scope>
    <source>
        <strain evidence="14 15">22II-s10s</strain>
    </source>
</reference>
<accession>W4HGY8</accession>
<keyword evidence="15" id="KW-1185">Reference proteome</keyword>
<feature type="region of interest" description="Disordered" evidence="7">
    <location>
        <begin position="91"/>
        <end position="127"/>
    </location>
</feature>
<sequence>MTHGFRWLPSSWLALFAAFLLAVTAALVPLGSVHAQGAGGAAASEQSGGGSGEGGSGDGGTGEGSVDTALALQSLLEVLQNEEARQELVTQLESALDQSGEGASGEEGGEGASAGEGSGDEGVLSTEPRQSLGGRIAEFTSSVGENILDQVNAVLGSFDSSNNVFSGLGGDELGVLVDAFGNLFIIIAITVAVYLGLRLTFVPIFRRMGARAEEASIVRTVLLYIGSALMDIVVVVLAWAIGYAITLLLVGDYGQIGFRQALYLNAFLIVELVKVAIRMIIAPASGGLRLVNVSDAGAKTLYRILNVVVSVLGYGQLLIVPIVNRNVSFAAGLGVSAVLSLLVLLYLFVAVVRYRNPVADWLARRLAMNKFHDETENTDTPDERPDRMKPSGVLGSLIRLWHWFMLAYLAVMFVIIMTRPADVVFSTLLASGKIALAVLIGSMIVGAFGRAAKNGIRLPDELNRKMPLLQHRLNSVVPKILLILRILVTLAVAIYTINVIGLLGVADWLSSDRGLNFSGAVVSVALILIVAAGLWLALNSWVDYRLSAEIGKPPSSRETTLLSLFRNAATIVLIILTLMFALSEIGINIGPLLASAGVLGLAIGFGAQKLVQDIITGVFIQLENAMNVGDVVTVGGTTGTVEKLTIRSVSLRALDGTYHIIPFSSLDMVSNYMREFAYTVTDMGIAYREDIDEAKQAMHDAFDELRASEAGEPIIGDMEWFGVNSLGDSAVVLRTRIKTKPGSQWGVGRAFNEILKKLFDERGIEIPFPHQTLFFGEDKSGSTQVLRLRDVNRQEEREEERKAARASGSGSTSGRTPTEDAPPDADLGPDAGEE</sequence>
<feature type="domain" description="Mechanosensitive ion channel transmembrane helices 2/3" evidence="12">
    <location>
        <begin position="569"/>
        <end position="608"/>
    </location>
</feature>
<feature type="compositionally biased region" description="Gly residues" evidence="7">
    <location>
        <begin position="47"/>
        <end position="63"/>
    </location>
</feature>